<evidence type="ECO:0008006" key="5">
    <source>
        <dbReference type="Google" id="ProtNLM"/>
    </source>
</evidence>
<keyword evidence="4" id="KW-1185">Reference proteome</keyword>
<dbReference type="AlphaFoldDB" id="A0A158P4Z1"/>
<feature type="transmembrane region" description="Helical" evidence="2">
    <location>
        <begin position="650"/>
        <end position="672"/>
    </location>
</feature>
<keyword evidence="2" id="KW-1133">Transmembrane helix</keyword>
<evidence type="ECO:0000313" key="3">
    <source>
        <dbReference type="EnsemblMetazoa" id="tetur09g07690.1"/>
    </source>
</evidence>
<dbReference type="EMBL" id="CAEY01002027">
    <property type="status" value="NOT_ANNOTATED_CDS"/>
    <property type="molecule type" value="Genomic_DNA"/>
</dbReference>
<reference evidence="3" key="2">
    <citation type="submission" date="2016-04" db="UniProtKB">
        <authorList>
            <consortium name="EnsemblMetazoa"/>
        </authorList>
    </citation>
    <scope>IDENTIFICATION</scope>
</reference>
<dbReference type="Proteomes" id="UP000015104">
    <property type="component" value="Unassembled WGS sequence"/>
</dbReference>
<sequence length="784" mass="91198">MESWDFFTKNVFICLQTLLSFILIQFNNQQITMLIPNLVIIMQFFLSIEYSYSFKRFKQNRLTYYKAPDSVSFRNAENLTWCDIYVAGGIITIETPTSVVNVSDIVNWKVVNLDKNKLMFVHKNKPQIMINQKNIEDMEYSGKLTGSIIAFGDNEALHVPTIFNPNLTEPVPKWNYIELLYFDDQKKSVSAIRFLPMLKDDWKFIKEWKMMDYIHFDDKLYLLIKRSIWNEKAANVTQEISIIRLCLDKGSELISTAIEIRYNRPEFHNNQITGAIFICLTFYKPEKILLLITKEASNKSLIHTRYFIKRFVSLFDKTGQKCASGSNNYTLMRYHLRSEVRSCQKTTYKNCSSSKNTVPSVELNFDRIWPYHFIFADGRSIHPPLEYDYNHSFNQTHFCHQISGWEQTCIEIYKNFNNDSSIQNVQAFFFGYPMNRLWLRYNSLRFIESRRCYQRNNIYLGCYKNDGFEQFIDDMQLHWYSNHRPLGHFQVTKNTNKIILYDLNNFCGEYKSCMHCLMYGVSMDCIWSDSICKKDKETVTQTNDFCFKLARISPLMFNSSSPETLTIELDRPLVLDDTQEYLDIKAGPHNHCINIKPSPSGSIFNCSMRLSESGKFKISVSILNDRFADAISVSALSTEKVDIVVPEDDYLPTVILLFLGLLLISSIVYVRFKKQQSKEPKKVSTRKVRKFSDSKKKQAFAEAITITRVKSQIISSTMQTTKDSTIRKEPSSKLVKSRSSIPSVSKQLDVSKSQNSSLSCLKSTKNKKSTKIAVKSMESKSRLL</sequence>
<name>A0A158P4Z1_TETUR</name>
<reference evidence="4" key="1">
    <citation type="submission" date="2011-08" db="EMBL/GenBank/DDBJ databases">
        <authorList>
            <person name="Rombauts S."/>
        </authorList>
    </citation>
    <scope>NUCLEOTIDE SEQUENCE</scope>
    <source>
        <strain evidence="4">London</strain>
    </source>
</reference>
<dbReference type="EnsemblMetazoa" id="tetur09g07690.1">
    <property type="protein sequence ID" value="tetur09g07690.1"/>
    <property type="gene ID" value="tetur09g07690"/>
</dbReference>
<organism evidence="3 4">
    <name type="scientific">Tetranychus urticae</name>
    <name type="common">Two-spotted spider mite</name>
    <dbReference type="NCBI Taxonomy" id="32264"/>
    <lineage>
        <taxon>Eukaryota</taxon>
        <taxon>Metazoa</taxon>
        <taxon>Ecdysozoa</taxon>
        <taxon>Arthropoda</taxon>
        <taxon>Chelicerata</taxon>
        <taxon>Arachnida</taxon>
        <taxon>Acari</taxon>
        <taxon>Acariformes</taxon>
        <taxon>Trombidiformes</taxon>
        <taxon>Prostigmata</taxon>
        <taxon>Eleutherengona</taxon>
        <taxon>Raphignathae</taxon>
        <taxon>Tetranychoidea</taxon>
        <taxon>Tetranychidae</taxon>
        <taxon>Tetranychus</taxon>
    </lineage>
</organism>
<evidence type="ECO:0000313" key="4">
    <source>
        <dbReference type="Proteomes" id="UP000015104"/>
    </source>
</evidence>
<evidence type="ECO:0000256" key="2">
    <source>
        <dbReference type="SAM" id="Phobius"/>
    </source>
</evidence>
<protein>
    <recommendedName>
        <fullName evidence="5">Sema domain-containing protein</fullName>
    </recommendedName>
</protein>
<evidence type="ECO:0000256" key="1">
    <source>
        <dbReference type="SAM" id="MobiDB-lite"/>
    </source>
</evidence>
<keyword evidence="2" id="KW-0472">Membrane</keyword>
<keyword evidence="2" id="KW-0812">Transmembrane</keyword>
<feature type="compositionally biased region" description="Polar residues" evidence="1">
    <location>
        <begin position="738"/>
        <end position="763"/>
    </location>
</feature>
<feature type="region of interest" description="Disordered" evidence="1">
    <location>
        <begin position="738"/>
        <end position="784"/>
    </location>
</feature>
<accession>A0A158P4Z1</accession>
<proteinExistence type="predicted"/>